<dbReference type="EMBL" id="QMFY01000001">
    <property type="protein sequence ID" value="RAW02595.1"/>
    <property type="molecule type" value="Genomic_DNA"/>
</dbReference>
<dbReference type="Pfam" id="PF11459">
    <property type="entry name" value="AbiEi_3"/>
    <property type="match status" value="1"/>
</dbReference>
<dbReference type="Pfam" id="PF17194">
    <property type="entry name" value="AbiEi_3_N"/>
    <property type="match status" value="1"/>
</dbReference>
<comment type="caution">
    <text evidence="2">The sequence shown here is derived from an EMBL/GenBank/DDBJ whole genome shotgun (WGS) entry which is preliminary data.</text>
</comment>
<dbReference type="RefSeq" id="WP_112744812.1">
    <property type="nucleotide sequence ID" value="NZ_QMFY01000001.1"/>
</dbReference>
<feature type="domain" description="Transcriptional regulator AbiEi antitoxin N-terminal" evidence="1">
    <location>
        <begin position="5"/>
        <end position="97"/>
    </location>
</feature>
<gene>
    <name evidence="2" type="ORF">DQQ10_00315</name>
</gene>
<reference evidence="2 3" key="1">
    <citation type="submission" date="2018-06" db="EMBL/GenBank/DDBJ databases">
        <title>Chryseolinea flavus sp. nov., a member of the phylum Bacteroidetes isolated from soil.</title>
        <authorList>
            <person name="Li Y."/>
            <person name="Wang J."/>
        </authorList>
    </citation>
    <scope>NUCLEOTIDE SEQUENCE [LARGE SCALE GENOMIC DNA]</scope>
    <source>
        <strain evidence="2 3">SDU1-6</strain>
    </source>
</reference>
<accession>A0A364Y7Y7</accession>
<name>A0A364Y7Y7_9BACT</name>
<dbReference type="InterPro" id="IPR021561">
    <property type="entry name" value="AbiEi_3"/>
</dbReference>
<evidence type="ECO:0000259" key="1">
    <source>
        <dbReference type="Pfam" id="PF17194"/>
    </source>
</evidence>
<dbReference type="OrthoDB" id="1550938at2"/>
<organism evidence="2 3">
    <name type="scientific">Pseudochryseolinea flava</name>
    <dbReference type="NCBI Taxonomy" id="2059302"/>
    <lineage>
        <taxon>Bacteria</taxon>
        <taxon>Pseudomonadati</taxon>
        <taxon>Bacteroidota</taxon>
        <taxon>Cytophagia</taxon>
        <taxon>Cytophagales</taxon>
        <taxon>Fulvivirgaceae</taxon>
        <taxon>Pseudochryseolinea</taxon>
    </lineage>
</organism>
<evidence type="ECO:0000313" key="3">
    <source>
        <dbReference type="Proteomes" id="UP000251889"/>
    </source>
</evidence>
<protein>
    <recommendedName>
        <fullName evidence="1">Transcriptional regulator AbiEi antitoxin N-terminal domain-containing protein</fullName>
    </recommendedName>
</protein>
<dbReference type="AlphaFoldDB" id="A0A364Y7Y7"/>
<dbReference type="Proteomes" id="UP000251889">
    <property type="component" value="Unassembled WGS sequence"/>
</dbReference>
<keyword evidence="3" id="KW-1185">Reference proteome</keyword>
<proteinExistence type="predicted"/>
<sequence>MNTQNRSKLKNLLALHKPGTVVLPKWLEEIGISRDLQKVYKRNGWLASLGTGAFIKPDDDVSWRGALFTIQKQAGLSVHVGAVSSLSLQGLSHYVRFSQEQILLFSPRGVKLPRWFVEYSWSQSLLHVRTTLFPENMALTEYLDKGFSITVSTPERAIMECLYLTPKKMDIIECYHLMEGLSNLRPKVVQELLEKCTSVKVKRLFLFMATKAKHQWLNYVDHTKIDLGKGDRSILPGGVFNATFHISVPKELAE</sequence>
<dbReference type="InterPro" id="IPR033455">
    <property type="entry name" value="AbiEi_3_N"/>
</dbReference>
<evidence type="ECO:0000313" key="2">
    <source>
        <dbReference type="EMBL" id="RAW02595.1"/>
    </source>
</evidence>